<dbReference type="GO" id="GO:0042602">
    <property type="term" value="F:riboflavin reductase (NADPH) activity"/>
    <property type="evidence" value="ECO:0007669"/>
    <property type="project" value="TreeGrafter"/>
</dbReference>
<evidence type="ECO:0000256" key="2">
    <source>
        <dbReference type="ARBA" id="ARBA00023002"/>
    </source>
</evidence>
<dbReference type="EC" id="1.5.1.-" evidence="4"/>
<dbReference type="SMART" id="SM00903">
    <property type="entry name" value="Flavin_Reduct"/>
    <property type="match status" value="1"/>
</dbReference>
<dbReference type="EMBL" id="JACHXZ010000003">
    <property type="protein sequence ID" value="MBB3169379.1"/>
    <property type="molecule type" value="Genomic_DNA"/>
</dbReference>
<dbReference type="GO" id="GO:0004497">
    <property type="term" value="F:monooxygenase activity"/>
    <property type="evidence" value="ECO:0007669"/>
    <property type="project" value="UniProtKB-KW"/>
</dbReference>
<dbReference type="RefSeq" id="WP_183910850.1">
    <property type="nucleotide sequence ID" value="NZ_JACHXZ010000003.1"/>
</dbReference>
<dbReference type="SUPFAM" id="SSF50475">
    <property type="entry name" value="FMN-binding split barrel"/>
    <property type="match status" value="1"/>
</dbReference>
<dbReference type="Proteomes" id="UP000559987">
    <property type="component" value="Unassembled WGS sequence"/>
</dbReference>
<keyword evidence="2 4" id="KW-0560">Oxidoreductase</keyword>
<dbReference type="Pfam" id="PF01613">
    <property type="entry name" value="Flavin_Reduct"/>
    <property type="match status" value="1"/>
</dbReference>
<accession>A0A839USF1</accession>
<dbReference type="GO" id="GO:0010181">
    <property type="term" value="F:FMN binding"/>
    <property type="evidence" value="ECO:0007669"/>
    <property type="project" value="InterPro"/>
</dbReference>
<comment type="caution">
    <text evidence="4">The sequence shown here is derived from an EMBL/GenBank/DDBJ whole genome shotgun (WGS) entry which is preliminary data.</text>
</comment>
<dbReference type="PANTHER" id="PTHR30466:SF11">
    <property type="entry name" value="FLAVIN-DEPENDENT MONOOXYGENASE, REDUCTASE SUBUNIT HSAB"/>
    <property type="match status" value="1"/>
</dbReference>
<dbReference type="InterPro" id="IPR002563">
    <property type="entry name" value="Flavin_Rdtase-like_dom"/>
</dbReference>
<gene>
    <name evidence="4" type="ORF">FHS30_002587</name>
</gene>
<keyword evidence="5" id="KW-1185">Reference proteome</keyword>
<proteinExistence type="inferred from homology"/>
<dbReference type="Gene3D" id="2.30.110.10">
    <property type="entry name" value="Electron Transport, Fmn-binding Protein, Chain A"/>
    <property type="match status" value="1"/>
</dbReference>
<evidence type="ECO:0000256" key="1">
    <source>
        <dbReference type="ARBA" id="ARBA00008898"/>
    </source>
</evidence>
<feature type="domain" description="Flavin reductase like" evidence="3">
    <location>
        <begin position="17"/>
        <end position="161"/>
    </location>
</feature>
<dbReference type="InterPro" id="IPR050268">
    <property type="entry name" value="NADH-dep_flavin_reductase"/>
</dbReference>
<dbReference type="AlphaFoldDB" id="A0A839USF1"/>
<evidence type="ECO:0000259" key="3">
    <source>
        <dbReference type="SMART" id="SM00903"/>
    </source>
</evidence>
<evidence type="ECO:0000313" key="5">
    <source>
        <dbReference type="Proteomes" id="UP000559987"/>
    </source>
</evidence>
<evidence type="ECO:0000313" key="4">
    <source>
        <dbReference type="EMBL" id="MBB3169379.1"/>
    </source>
</evidence>
<dbReference type="PANTHER" id="PTHR30466">
    <property type="entry name" value="FLAVIN REDUCTASE"/>
    <property type="match status" value="1"/>
</dbReference>
<organism evidence="4 5">
    <name type="scientific">Simiduia aestuariiviva</name>
    <dbReference type="NCBI Taxonomy" id="1510459"/>
    <lineage>
        <taxon>Bacteria</taxon>
        <taxon>Pseudomonadati</taxon>
        <taxon>Pseudomonadota</taxon>
        <taxon>Gammaproteobacteria</taxon>
        <taxon>Cellvibrionales</taxon>
        <taxon>Cellvibrionaceae</taxon>
        <taxon>Simiduia</taxon>
    </lineage>
</organism>
<protein>
    <submittedName>
        <fullName evidence="4">3-hydroxy-9,10-secoandrosta-1,3,5(10)-triene-9, 17-dione monooxygenase reductase component</fullName>
        <ecNumber evidence="4">1.5.1.-</ecNumber>
    </submittedName>
</protein>
<reference evidence="4 5" key="1">
    <citation type="submission" date="2020-08" db="EMBL/GenBank/DDBJ databases">
        <title>Genomic Encyclopedia of Type Strains, Phase III (KMG-III): the genomes of soil and plant-associated and newly described type strains.</title>
        <authorList>
            <person name="Whitman W."/>
        </authorList>
    </citation>
    <scope>NUCLEOTIDE SEQUENCE [LARGE SCALE GENOMIC DNA]</scope>
    <source>
        <strain evidence="4 5">CECT 8571</strain>
    </source>
</reference>
<comment type="similarity">
    <text evidence="1">Belongs to the non-flavoprotein flavin reductase family.</text>
</comment>
<dbReference type="InterPro" id="IPR012349">
    <property type="entry name" value="Split_barrel_FMN-bd"/>
</dbReference>
<keyword evidence="4" id="KW-0503">Monooxygenase</keyword>
<name>A0A839USF1_9GAMM</name>
<sequence length="163" mass="17682">MSTAPRPFDSLAFRNALGSFPTGVTIVTTRDEQGQPVGMTVSSFNSVSLEPPLVLWSIAKTANCFDVFERTDHFAIHVLKEDQHALSDLFGRPSPDDKFDQLPLANGVANSPILPDCGAVFECTLEHRYAGGDHIILVGRVQQFAVSAGNPLVFHAGLYRGLK</sequence>